<reference evidence="3 4" key="1">
    <citation type="submission" date="2018-05" db="EMBL/GenBank/DDBJ databases">
        <title>Genetic diversity of glacier-inhabiting Cryobacterium bacteria in China and description of Cryobacterium mengkeensis sp. nov. and Arthrobacter glacialis sp. nov.</title>
        <authorList>
            <person name="Liu Q."/>
            <person name="Xin Y.-H."/>
        </authorList>
    </citation>
    <scope>NUCLEOTIDE SEQUENCE [LARGE SCALE GENOMIC DNA]</scope>
    <source>
        <strain evidence="3 4">LI2</strain>
    </source>
</reference>
<evidence type="ECO:0000259" key="2">
    <source>
        <dbReference type="PROSITE" id="PS50076"/>
    </source>
</evidence>
<protein>
    <recommendedName>
        <fullName evidence="2">J domain-containing protein</fullName>
    </recommendedName>
</protein>
<feature type="domain" description="J" evidence="2">
    <location>
        <begin position="7"/>
        <end position="78"/>
    </location>
</feature>
<feature type="compositionally biased region" description="Basic and acidic residues" evidence="1">
    <location>
        <begin position="86"/>
        <end position="115"/>
    </location>
</feature>
<dbReference type="SMART" id="SM00271">
    <property type="entry name" value="DnaJ"/>
    <property type="match status" value="1"/>
</dbReference>
<name>A0A2V5L256_9MICC</name>
<dbReference type="InterPro" id="IPR001623">
    <property type="entry name" value="DnaJ_domain"/>
</dbReference>
<gene>
    <name evidence="3" type="ORF">CVV68_22520</name>
</gene>
<dbReference type="PROSITE" id="PS50076">
    <property type="entry name" value="DNAJ_2"/>
    <property type="match status" value="1"/>
</dbReference>
<dbReference type="InterPro" id="IPR053232">
    <property type="entry name" value="DnaJ_C/III_chloroplastic"/>
</dbReference>
<dbReference type="SUPFAM" id="SSF46565">
    <property type="entry name" value="Chaperone J-domain"/>
    <property type="match status" value="1"/>
</dbReference>
<dbReference type="Proteomes" id="UP000247832">
    <property type="component" value="Unassembled WGS sequence"/>
</dbReference>
<proteinExistence type="predicted"/>
<keyword evidence="4" id="KW-1185">Reference proteome</keyword>
<evidence type="ECO:0000313" key="4">
    <source>
        <dbReference type="Proteomes" id="UP000247832"/>
    </source>
</evidence>
<dbReference type="CDD" id="cd06257">
    <property type="entry name" value="DnaJ"/>
    <property type="match status" value="1"/>
</dbReference>
<evidence type="ECO:0000313" key="3">
    <source>
        <dbReference type="EMBL" id="PYI64214.1"/>
    </source>
</evidence>
<comment type="caution">
    <text evidence="3">The sequence shown here is derived from an EMBL/GenBank/DDBJ whole genome shotgun (WGS) entry which is preliminary data.</text>
</comment>
<dbReference type="PRINTS" id="PR00625">
    <property type="entry name" value="JDOMAIN"/>
</dbReference>
<accession>A0A2V5L256</accession>
<organism evidence="3 4">
    <name type="scientific">Arthrobacter livingstonensis</name>
    <dbReference type="NCBI Taxonomy" id="670078"/>
    <lineage>
        <taxon>Bacteria</taxon>
        <taxon>Bacillati</taxon>
        <taxon>Actinomycetota</taxon>
        <taxon>Actinomycetes</taxon>
        <taxon>Micrococcales</taxon>
        <taxon>Micrococcaceae</taxon>
        <taxon>Arthrobacter</taxon>
    </lineage>
</organism>
<dbReference type="AlphaFoldDB" id="A0A2V5L256"/>
<feature type="region of interest" description="Disordered" evidence="1">
    <location>
        <begin position="76"/>
        <end position="133"/>
    </location>
</feature>
<evidence type="ECO:0000256" key="1">
    <source>
        <dbReference type="SAM" id="MobiDB-lite"/>
    </source>
</evidence>
<dbReference type="Gene3D" id="1.10.287.110">
    <property type="entry name" value="DnaJ domain"/>
    <property type="match status" value="1"/>
</dbReference>
<dbReference type="EMBL" id="QJVD01000064">
    <property type="protein sequence ID" value="PYI64214.1"/>
    <property type="molecule type" value="Genomic_DNA"/>
</dbReference>
<sequence length="133" mass="14993">MMRSSPDLYAVLHLAPQATPAEVRRAYRSLLRRHHPDARPAPATQGEVATEHEMLTQIMDAHAVLADPIRRARYDHNLPGSQIRQPTDRRDEDSGEDLIHVEHGYRPPAAPHERPSIIVGPLRWGPPRQGGIF</sequence>
<dbReference type="PANTHER" id="PTHR45090:SF4">
    <property type="entry name" value="J DOMAIN-CONTAINING PROTEIN"/>
    <property type="match status" value="1"/>
</dbReference>
<dbReference type="Pfam" id="PF00226">
    <property type="entry name" value="DnaJ"/>
    <property type="match status" value="1"/>
</dbReference>
<dbReference type="InterPro" id="IPR036869">
    <property type="entry name" value="J_dom_sf"/>
</dbReference>
<dbReference type="PANTHER" id="PTHR45090">
    <property type="entry name" value="CHAPERONE PROTEIN DNAJ 20 CHLOROPLASTIC"/>
    <property type="match status" value="1"/>
</dbReference>